<sequence>MRFRGRLYTLGYNEESGAHSLGSIWLPRHLRCEELESRRRGPCWLGESARLEQGSRAAVQDYNVPSKWEQANGWPRLIESGYGGLRSPADDISVHYTSLVWIGAPSETKMVGFSLYSISEILKIAWYTEGCHQLCGDIIVTTACFMPRDSANFMTNMLEASFRMLYQRRTRLVGDNLSICYYGVWFWSKFKDPSAS</sequence>
<reference evidence="1 2" key="1">
    <citation type="submission" date="2023-09" db="EMBL/GenBank/DDBJ databases">
        <title>Multi-omics analysis of a traditional fermented food reveals byproduct-associated fungal strains for waste-to-food upcycling.</title>
        <authorList>
            <consortium name="Lawrence Berkeley National Laboratory"/>
            <person name="Rekdal V.M."/>
            <person name="Villalobos-Escobedo J.M."/>
            <person name="Rodriguez-Valeron N."/>
            <person name="Garcia M.O."/>
            <person name="Vasquez D.P."/>
            <person name="Damayanti I."/>
            <person name="Sorensen P.M."/>
            <person name="Baidoo E.E."/>
            <person name="De Carvalho A.C."/>
            <person name="Riley R."/>
            <person name="Lipzen A."/>
            <person name="He G."/>
            <person name="Yan M."/>
            <person name="Haridas S."/>
            <person name="Daum C."/>
            <person name="Yoshinaga Y."/>
            <person name="Ng V."/>
            <person name="Grigoriev I.V."/>
            <person name="Munk R."/>
            <person name="Nuraida L."/>
            <person name="Wijaya C.H."/>
            <person name="Morales P.-C."/>
            <person name="Keasling J.D."/>
        </authorList>
    </citation>
    <scope>NUCLEOTIDE SEQUENCE [LARGE SCALE GENOMIC DNA]</scope>
    <source>
        <strain evidence="1 2">FGSC 2613</strain>
    </source>
</reference>
<name>A0ABR3D3L5_NEUIN</name>
<evidence type="ECO:0000313" key="2">
    <source>
        <dbReference type="Proteomes" id="UP001451303"/>
    </source>
</evidence>
<dbReference type="Proteomes" id="UP001451303">
    <property type="component" value="Unassembled WGS sequence"/>
</dbReference>
<organism evidence="1 2">
    <name type="scientific">Neurospora intermedia</name>
    <dbReference type="NCBI Taxonomy" id="5142"/>
    <lineage>
        <taxon>Eukaryota</taxon>
        <taxon>Fungi</taxon>
        <taxon>Dikarya</taxon>
        <taxon>Ascomycota</taxon>
        <taxon>Pezizomycotina</taxon>
        <taxon>Sordariomycetes</taxon>
        <taxon>Sordariomycetidae</taxon>
        <taxon>Sordariales</taxon>
        <taxon>Sordariaceae</taxon>
        <taxon>Neurospora</taxon>
    </lineage>
</organism>
<protein>
    <submittedName>
        <fullName evidence="1">Uncharacterized protein</fullName>
    </submittedName>
</protein>
<gene>
    <name evidence="1" type="ORF">QR685DRAFT_82686</name>
</gene>
<dbReference type="EMBL" id="JAVLET010000010">
    <property type="protein sequence ID" value="KAL0467290.1"/>
    <property type="molecule type" value="Genomic_DNA"/>
</dbReference>
<comment type="caution">
    <text evidence="1">The sequence shown here is derived from an EMBL/GenBank/DDBJ whole genome shotgun (WGS) entry which is preliminary data.</text>
</comment>
<evidence type="ECO:0000313" key="1">
    <source>
        <dbReference type="EMBL" id="KAL0467290.1"/>
    </source>
</evidence>
<accession>A0ABR3D3L5</accession>
<keyword evidence="2" id="KW-1185">Reference proteome</keyword>
<proteinExistence type="predicted"/>